<dbReference type="InterPro" id="IPR036220">
    <property type="entry name" value="UDP-Glc/GDP-Man_DH_C_sf"/>
</dbReference>
<dbReference type="NCBIfam" id="TIGR03026">
    <property type="entry name" value="NDP-sugDHase"/>
    <property type="match status" value="1"/>
</dbReference>
<dbReference type="InterPro" id="IPR017476">
    <property type="entry name" value="UDP-Glc/GDP-Man"/>
</dbReference>
<protein>
    <submittedName>
        <fullName evidence="6">UDP-N-acetyl-D-galactosamine dehydrogenase</fullName>
        <ecNumber evidence="6">1.1.1.-</ecNumber>
    </submittedName>
</protein>
<evidence type="ECO:0000313" key="6">
    <source>
        <dbReference type="EMBL" id="NJC26101.1"/>
    </source>
</evidence>
<evidence type="ECO:0000256" key="4">
    <source>
        <dbReference type="PIRNR" id="PIRNR000124"/>
    </source>
</evidence>
<keyword evidence="2 6" id="KW-0560">Oxidoreductase</keyword>
<dbReference type="PANTHER" id="PTHR43491:SF2">
    <property type="entry name" value="UDP-N-ACETYL-D-MANNOSAMINE DEHYDROGENASE"/>
    <property type="match status" value="1"/>
</dbReference>
<dbReference type="InterPro" id="IPR036291">
    <property type="entry name" value="NAD(P)-bd_dom_sf"/>
</dbReference>
<dbReference type="InterPro" id="IPR008927">
    <property type="entry name" value="6-PGluconate_DH-like_C_sf"/>
</dbReference>
<dbReference type="EC" id="1.1.1.-" evidence="6"/>
<dbReference type="Proteomes" id="UP000770785">
    <property type="component" value="Unassembled WGS sequence"/>
</dbReference>
<dbReference type="InterPro" id="IPR028359">
    <property type="entry name" value="UDP_ManNAc/GlcNAc_DH"/>
</dbReference>
<keyword evidence="7" id="KW-1185">Reference proteome</keyword>
<keyword evidence="3" id="KW-0520">NAD</keyword>
<dbReference type="InterPro" id="IPR001732">
    <property type="entry name" value="UDP-Glc/GDP-Man_DH_N"/>
</dbReference>
<dbReference type="Gene3D" id="3.40.50.720">
    <property type="entry name" value="NAD(P)-binding Rossmann-like Domain"/>
    <property type="match status" value="2"/>
</dbReference>
<comment type="similarity">
    <text evidence="1 4">Belongs to the UDP-glucose/GDP-mannose dehydrogenase family.</text>
</comment>
<evidence type="ECO:0000256" key="3">
    <source>
        <dbReference type="ARBA" id="ARBA00023027"/>
    </source>
</evidence>
<dbReference type="SUPFAM" id="SSF52413">
    <property type="entry name" value="UDP-glucose/GDP-mannose dehydrogenase C-terminal domain"/>
    <property type="match status" value="1"/>
</dbReference>
<comment type="caution">
    <text evidence="6">The sequence shown here is derived from an EMBL/GenBank/DDBJ whole genome shotgun (WGS) entry which is preliminary data.</text>
</comment>
<feature type="domain" description="UDP-glucose/GDP-mannose dehydrogenase C-terminal" evidence="5">
    <location>
        <begin position="335"/>
        <end position="434"/>
    </location>
</feature>
<evidence type="ECO:0000256" key="1">
    <source>
        <dbReference type="ARBA" id="ARBA00006601"/>
    </source>
</evidence>
<evidence type="ECO:0000259" key="5">
    <source>
        <dbReference type="SMART" id="SM00984"/>
    </source>
</evidence>
<dbReference type="GO" id="GO:0016491">
    <property type="term" value="F:oxidoreductase activity"/>
    <property type="evidence" value="ECO:0007669"/>
    <property type="project" value="UniProtKB-KW"/>
</dbReference>
<dbReference type="InterPro" id="IPR014027">
    <property type="entry name" value="UDP-Glc/GDP-Man_DH_C"/>
</dbReference>
<accession>A0ABX0X9Y5</accession>
<dbReference type="Pfam" id="PF03721">
    <property type="entry name" value="UDPG_MGDP_dh_N"/>
    <property type="match status" value="1"/>
</dbReference>
<name>A0ABX0X9Y5_9BACT</name>
<dbReference type="Pfam" id="PF03720">
    <property type="entry name" value="UDPG_MGDP_dh_C"/>
    <property type="match status" value="1"/>
</dbReference>
<gene>
    <name evidence="6" type="ORF">GGR27_001600</name>
</gene>
<dbReference type="SUPFAM" id="SSF48179">
    <property type="entry name" value="6-phosphogluconate dehydrogenase C-terminal domain-like"/>
    <property type="match status" value="1"/>
</dbReference>
<dbReference type="InterPro" id="IPR014026">
    <property type="entry name" value="UDP-Glc/GDP-Man_DH_dimer"/>
</dbReference>
<dbReference type="SUPFAM" id="SSF51735">
    <property type="entry name" value="NAD(P)-binding Rossmann-fold domains"/>
    <property type="match status" value="1"/>
</dbReference>
<dbReference type="EMBL" id="JAATJH010000002">
    <property type="protein sequence ID" value="NJC26101.1"/>
    <property type="molecule type" value="Genomic_DNA"/>
</dbReference>
<evidence type="ECO:0000256" key="2">
    <source>
        <dbReference type="ARBA" id="ARBA00023002"/>
    </source>
</evidence>
<evidence type="ECO:0000313" key="7">
    <source>
        <dbReference type="Proteomes" id="UP000770785"/>
    </source>
</evidence>
<reference evidence="6 7" key="1">
    <citation type="submission" date="2020-03" db="EMBL/GenBank/DDBJ databases">
        <title>Genomic Encyclopedia of Type Strains, Phase IV (KMG-IV): sequencing the most valuable type-strain genomes for metagenomic binning, comparative biology and taxonomic classification.</title>
        <authorList>
            <person name="Goeker M."/>
        </authorList>
    </citation>
    <scope>NUCLEOTIDE SEQUENCE [LARGE SCALE GENOMIC DNA]</scope>
    <source>
        <strain evidence="6 7">DSM 105096</strain>
    </source>
</reference>
<dbReference type="Pfam" id="PF00984">
    <property type="entry name" value="UDPG_MGDP_dh"/>
    <property type="match status" value="1"/>
</dbReference>
<dbReference type="PIRSF" id="PIRSF000124">
    <property type="entry name" value="UDPglc_GDPman_dh"/>
    <property type="match status" value="1"/>
</dbReference>
<sequence length="446" mass="49169">MTTVNGTATNLNATEMLANLRNKKSAISIIGLGYVGLPLALELAKKYRVVGFDISEPRVEMMKNRQDPSGELEASDFDGRDVLFTTDPADLADAVFHVIAVPTPVDESRTPNLKPLLGASKTVGQILKRGDIAVYESTVYPGCTEEDCVPVLEQESGLTFGKDFGVGYSPERINPGDKERTLANILKIVSGSDAPTLEVVSGVYGDIITAGLYEAKTIKVAEAAKVIENSQRDVNISFVNELSMIFSRMGIDTQDVLEAASTKWNFLPFKPGLVGGHCISVDPYYLLHKSVKIGYDPQVIASGRRVNDRMPAFIAKELVQHLLKVDKNPKRSKVLMLGVTFKENVADIRNSKVVDVVRELMDFGVNVHLYDPHASPNEVAHEYGLTMVDEIGKDYDAIVVAVSHEEFRTKSIDDYRMISKDALILFDLKAMYPRDDVKAGEILWRL</sequence>
<dbReference type="PANTHER" id="PTHR43491">
    <property type="entry name" value="UDP-N-ACETYL-D-MANNOSAMINE DEHYDROGENASE"/>
    <property type="match status" value="1"/>
</dbReference>
<proteinExistence type="inferred from homology"/>
<dbReference type="RefSeq" id="WP_245184493.1">
    <property type="nucleotide sequence ID" value="NZ_JAATJH010000002.1"/>
</dbReference>
<dbReference type="PIRSF" id="PIRSF500136">
    <property type="entry name" value="UDP_ManNAc_DH"/>
    <property type="match status" value="1"/>
</dbReference>
<organism evidence="6 7">
    <name type="scientific">Neolewinella antarctica</name>
    <dbReference type="NCBI Taxonomy" id="442734"/>
    <lineage>
        <taxon>Bacteria</taxon>
        <taxon>Pseudomonadati</taxon>
        <taxon>Bacteroidota</taxon>
        <taxon>Saprospiria</taxon>
        <taxon>Saprospirales</taxon>
        <taxon>Lewinellaceae</taxon>
        <taxon>Neolewinella</taxon>
    </lineage>
</organism>
<dbReference type="SMART" id="SM00984">
    <property type="entry name" value="UDPG_MGDP_dh_C"/>
    <property type="match status" value="1"/>
</dbReference>